<evidence type="ECO:0000256" key="2">
    <source>
        <dbReference type="ARBA" id="ARBA00022803"/>
    </source>
</evidence>
<dbReference type="EMBL" id="HBIZ01005154">
    <property type="protein sequence ID" value="CAE0750350.1"/>
    <property type="molecule type" value="Transcribed_RNA"/>
</dbReference>
<dbReference type="Gene3D" id="1.25.40.10">
    <property type="entry name" value="Tetratricopeptide repeat domain"/>
    <property type="match status" value="1"/>
</dbReference>
<feature type="repeat" description="TPR" evidence="3">
    <location>
        <begin position="130"/>
        <end position="163"/>
    </location>
</feature>
<protein>
    <recommendedName>
        <fullName evidence="5">Tetratricopeptide repeat protein</fullName>
    </recommendedName>
</protein>
<dbReference type="PROSITE" id="PS50005">
    <property type="entry name" value="TPR"/>
    <property type="match status" value="1"/>
</dbReference>
<dbReference type="InterPro" id="IPR050498">
    <property type="entry name" value="Ycf3"/>
</dbReference>
<proteinExistence type="predicted"/>
<sequence length="337" mass="36945">MRLHPPTTDLPSRLFSTMAAVALTTMTELNCPALSTVHLHNAALAASAPLLAGSLSVADTSVASTEAELVRMSQQNSKLEDRQAIKLFESGMDLAAKGADPETQERNDDALKKAEERFTLLVEEFAPNYADGYANRANVRVARGDLEGAVRDYDTALQLVPRGNSVWVNLLNRGATRSALGDTELALSDLQEAVRLSQGDKLALLGRGSVLHKLGRYAEAASDYGAVVNKRPLDVQPFWLRYAIDLFEADRRLEALGIVRRVANKFDLEPECTLAASSMLWSGGTDTERSEAMLRWKQLPAQMRTRSLAFVDEKTFSAREWPPKAVAAAEEFARAVR</sequence>
<gene>
    <name evidence="4" type="ORF">PCAR00345_LOCUS2935</name>
</gene>
<evidence type="ECO:0000256" key="1">
    <source>
        <dbReference type="ARBA" id="ARBA00022737"/>
    </source>
</evidence>
<dbReference type="PANTHER" id="PTHR44858">
    <property type="entry name" value="TETRATRICOPEPTIDE REPEAT PROTEIN 6"/>
    <property type="match status" value="1"/>
</dbReference>
<keyword evidence="2 3" id="KW-0802">TPR repeat</keyword>
<dbReference type="SMART" id="SM00028">
    <property type="entry name" value="TPR"/>
    <property type="match status" value="3"/>
</dbReference>
<accession>A0A7S4ETF5</accession>
<organism evidence="4">
    <name type="scientific">Chrysotila carterae</name>
    <name type="common">Marine alga</name>
    <name type="synonym">Syracosphaera carterae</name>
    <dbReference type="NCBI Taxonomy" id="13221"/>
    <lineage>
        <taxon>Eukaryota</taxon>
        <taxon>Haptista</taxon>
        <taxon>Haptophyta</taxon>
        <taxon>Prymnesiophyceae</taxon>
        <taxon>Isochrysidales</taxon>
        <taxon>Isochrysidaceae</taxon>
        <taxon>Chrysotila</taxon>
    </lineage>
</organism>
<keyword evidence="1" id="KW-0677">Repeat</keyword>
<dbReference type="InterPro" id="IPR011990">
    <property type="entry name" value="TPR-like_helical_dom_sf"/>
</dbReference>
<dbReference type="SUPFAM" id="SSF48452">
    <property type="entry name" value="TPR-like"/>
    <property type="match status" value="1"/>
</dbReference>
<evidence type="ECO:0000256" key="3">
    <source>
        <dbReference type="PROSITE-ProRule" id="PRU00339"/>
    </source>
</evidence>
<dbReference type="AlphaFoldDB" id="A0A7S4ETF5"/>
<name>A0A7S4ETF5_CHRCT</name>
<evidence type="ECO:0008006" key="5">
    <source>
        <dbReference type="Google" id="ProtNLM"/>
    </source>
</evidence>
<dbReference type="InterPro" id="IPR019734">
    <property type="entry name" value="TPR_rpt"/>
</dbReference>
<reference evidence="4" key="1">
    <citation type="submission" date="2021-01" db="EMBL/GenBank/DDBJ databases">
        <authorList>
            <person name="Corre E."/>
            <person name="Pelletier E."/>
            <person name="Niang G."/>
            <person name="Scheremetjew M."/>
            <person name="Finn R."/>
            <person name="Kale V."/>
            <person name="Holt S."/>
            <person name="Cochrane G."/>
            <person name="Meng A."/>
            <person name="Brown T."/>
            <person name="Cohen L."/>
        </authorList>
    </citation>
    <scope>NUCLEOTIDE SEQUENCE</scope>
    <source>
        <strain evidence="4">CCMP645</strain>
    </source>
</reference>
<dbReference type="PANTHER" id="PTHR44858:SF1">
    <property type="entry name" value="UDP-N-ACETYLGLUCOSAMINE--PEPTIDE N-ACETYLGLUCOSAMINYLTRANSFERASE SPINDLY-RELATED"/>
    <property type="match status" value="1"/>
</dbReference>
<evidence type="ECO:0000313" key="4">
    <source>
        <dbReference type="EMBL" id="CAE0750350.1"/>
    </source>
</evidence>